<dbReference type="PaxDb" id="29760-VIT_18s0075g00360.t01"/>
<dbReference type="EMBL" id="FN594970">
    <property type="protein sequence ID" value="CBI18277.3"/>
    <property type="molecule type" value="Genomic_DNA"/>
</dbReference>
<name>D7SRJ6_VITVI</name>
<dbReference type="Proteomes" id="UP000009183">
    <property type="component" value="Chromosome 18"/>
</dbReference>
<proteinExistence type="predicted"/>
<evidence type="ECO:0000313" key="2">
    <source>
        <dbReference type="Proteomes" id="UP000009183"/>
    </source>
</evidence>
<keyword evidence="2" id="KW-1185">Reference proteome</keyword>
<sequence>MNTILISIKIKPKVSFYKSFQSISFENRRIIIYFSCSVISRDIDIEEYPERHFRNQSNSIYIFRFEEWKDPKESIFHLVVESLFDSKKN</sequence>
<evidence type="ECO:0000313" key="1">
    <source>
        <dbReference type="EMBL" id="CBI18277.3"/>
    </source>
</evidence>
<accession>D7SRJ6</accession>
<organism evidence="1 2">
    <name type="scientific">Vitis vinifera</name>
    <name type="common">Grape</name>
    <dbReference type="NCBI Taxonomy" id="29760"/>
    <lineage>
        <taxon>Eukaryota</taxon>
        <taxon>Viridiplantae</taxon>
        <taxon>Streptophyta</taxon>
        <taxon>Embryophyta</taxon>
        <taxon>Tracheophyta</taxon>
        <taxon>Spermatophyta</taxon>
        <taxon>Magnoliopsida</taxon>
        <taxon>eudicotyledons</taxon>
        <taxon>Gunneridae</taxon>
        <taxon>Pentapetalae</taxon>
        <taxon>rosids</taxon>
        <taxon>Vitales</taxon>
        <taxon>Vitaceae</taxon>
        <taxon>Viteae</taxon>
        <taxon>Vitis</taxon>
    </lineage>
</organism>
<gene>
    <name evidence="1" type="ordered locus">VIT_18s0075g00360</name>
</gene>
<dbReference type="InParanoid" id="D7SRJ6"/>
<dbReference type="HOGENOM" id="CLU_2459261_0_0_1"/>
<protein>
    <submittedName>
        <fullName evidence="1">Uncharacterized protein</fullName>
    </submittedName>
</protein>
<dbReference type="AlphaFoldDB" id="D7SRJ6"/>
<reference evidence="2" key="1">
    <citation type="journal article" date="2007" name="Nature">
        <title>The grapevine genome sequence suggests ancestral hexaploidization in major angiosperm phyla.</title>
        <authorList>
            <consortium name="The French-Italian Public Consortium for Grapevine Genome Characterization."/>
            <person name="Jaillon O."/>
            <person name="Aury J.-M."/>
            <person name="Noel B."/>
            <person name="Policriti A."/>
            <person name="Clepet C."/>
            <person name="Casagrande A."/>
            <person name="Choisne N."/>
            <person name="Aubourg S."/>
            <person name="Vitulo N."/>
            <person name="Jubin C."/>
            <person name="Vezzi A."/>
            <person name="Legeai F."/>
            <person name="Hugueney P."/>
            <person name="Dasilva C."/>
            <person name="Horner D."/>
            <person name="Mica E."/>
            <person name="Jublot D."/>
            <person name="Poulain J."/>
            <person name="Bruyere C."/>
            <person name="Billault A."/>
            <person name="Segurens B."/>
            <person name="Gouyvenoux M."/>
            <person name="Ugarte E."/>
            <person name="Cattonaro F."/>
            <person name="Anthouard V."/>
            <person name="Vico V."/>
            <person name="Del Fabbro C."/>
            <person name="Alaux M."/>
            <person name="Di Gaspero G."/>
            <person name="Dumas V."/>
            <person name="Felice N."/>
            <person name="Paillard S."/>
            <person name="Juman I."/>
            <person name="Moroldo M."/>
            <person name="Scalabrin S."/>
            <person name="Canaguier A."/>
            <person name="Le Clainche I."/>
            <person name="Malacrida G."/>
            <person name="Durand E."/>
            <person name="Pesole G."/>
            <person name="Laucou V."/>
            <person name="Chatelet P."/>
            <person name="Merdinoglu D."/>
            <person name="Delledonne M."/>
            <person name="Pezzotti M."/>
            <person name="Lecharny A."/>
            <person name="Scarpelli C."/>
            <person name="Artiguenave F."/>
            <person name="Pe M.E."/>
            <person name="Valle G."/>
            <person name="Morgante M."/>
            <person name="Caboche M."/>
            <person name="Adam-Blondon A.-F."/>
            <person name="Weissenbach J."/>
            <person name="Quetier F."/>
            <person name="Wincker P."/>
        </authorList>
    </citation>
    <scope>NUCLEOTIDE SEQUENCE [LARGE SCALE GENOMIC DNA]</scope>
    <source>
        <strain evidence="2">cv. Pinot noir / PN40024</strain>
    </source>
</reference>